<accession>A0A2P7MXK9</accession>
<name>A0A2P7MXK9_9CYAN</name>
<organism evidence="1 2">
    <name type="scientific">Cyanobium usitatum str. Tous</name>
    <dbReference type="NCBI Taxonomy" id="2116684"/>
    <lineage>
        <taxon>Bacteria</taxon>
        <taxon>Bacillati</taxon>
        <taxon>Cyanobacteriota</taxon>
        <taxon>Cyanophyceae</taxon>
        <taxon>Synechococcales</taxon>
        <taxon>Prochlorococcaceae</taxon>
        <taxon>Cyanobium</taxon>
    </lineage>
</organism>
<reference evidence="1 2" key="1">
    <citation type="journal article" date="2018" name="Environ. Microbiol.">
        <title>Ecological and genomic features of two widespread freshwater picocyanobacteria.</title>
        <authorList>
            <person name="Cabello-Yeves P.J."/>
            <person name="Picazo A."/>
            <person name="Camacho A."/>
            <person name="Callieri C."/>
            <person name="Rosselli R."/>
            <person name="Roda-Garcia J.J."/>
            <person name="Coutinho F.H."/>
            <person name="Rodriguez-Valera F."/>
        </authorList>
    </citation>
    <scope>NUCLEOTIDE SEQUENCE [LARGE SCALE GENOMIC DNA]</scope>
    <source>
        <strain evidence="1 2">Tous</strain>
    </source>
</reference>
<protein>
    <submittedName>
        <fullName evidence="1">Uncharacterized protein</fullName>
    </submittedName>
</protein>
<evidence type="ECO:0000313" key="2">
    <source>
        <dbReference type="Proteomes" id="UP000243002"/>
    </source>
</evidence>
<keyword evidence="2" id="KW-1185">Reference proteome</keyword>
<proteinExistence type="predicted"/>
<dbReference type="AlphaFoldDB" id="A0A2P7MXK9"/>
<comment type="caution">
    <text evidence="1">The sequence shown here is derived from an EMBL/GenBank/DDBJ whole genome shotgun (WGS) entry which is preliminary data.</text>
</comment>
<evidence type="ECO:0000313" key="1">
    <source>
        <dbReference type="EMBL" id="PSJ05911.1"/>
    </source>
</evidence>
<dbReference type="EMBL" id="PXXO01000005">
    <property type="protein sequence ID" value="PSJ05911.1"/>
    <property type="molecule type" value="Genomic_DNA"/>
</dbReference>
<dbReference type="RefSeq" id="WP_106502430.1">
    <property type="nucleotide sequence ID" value="NZ_PXXO01000005.1"/>
</dbReference>
<dbReference type="Proteomes" id="UP000243002">
    <property type="component" value="Unassembled WGS sequence"/>
</dbReference>
<sequence length="67" mass="7486">MADATTSWPSETGTAELISNLKSDRLWLLRQIDAGRWPQWRLDLAALERELGQLLDQLSDSDSSADA</sequence>
<gene>
    <name evidence="1" type="ORF">C7K55_05520</name>
</gene>
<dbReference type="OrthoDB" id="541535at2"/>